<dbReference type="AlphaFoldDB" id="F3Y7B8"/>
<dbReference type="EMBL" id="AP011960">
    <property type="protein sequence ID" value="BAK18963.1"/>
    <property type="molecule type" value="Genomic_DNA"/>
</dbReference>
<dbReference type="GeneID" id="10446816"/>
<keyword evidence="1" id="KW-0150">Chloroplast</keyword>
<reference evidence="1" key="1">
    <citation type="journal article" date="2011" name="Photosyn. Res.">
        <title>High-throughput pyrosequencing of the chloroplast genome of a highly neutral-lipid-producing marine pennate diatom, Fistulifera sp. strain JPCC DA0580.</title>
        <authorList>
            <person name="Tanaka T."/>
            <person name="Fukuda Y."/>
            <person name="Yoshino T."/>
            <person name="Maeda Y."/>
            <person name="Muto M."/>
            <person name="Matsumoto M."/>
            <person name="Mayama S."/>
            <person name="Matsunaga T."/>
        </authorList>
    </citation>
    <scope>NUCLEOTIDE SEQUENCE</scope>
    <source>
        <strain evidence="1">JPCC DA0580</strain>
    </source>
</reference>
<organism evidence="1">
    <name type="scientific">Fistulifera solaris</name>
    <name type="common">Oleaginous diatom</name>
    <dbReference type="NCBI Taxonomy" id="1519565"/>
    <lineage>
        <taxon>Eukaryota</taxon>
        <taxon>Sar</taxon>
        <taxon>Stramenopiles</taxon>
        <taxon>Ochrophyta</taxon>
        <taxon>Bacillariophyta</taxon>
        <taxon>Bacillariophyceae</taxon>
        <taxon>Bacillariophycidae</taxon>
        <taxon>Naviculales</taxon>
        <taxon>Naviculaceae</taxon>
        <taxon>Fistulifera</taxon>
    </lineage>
</organism>
<gene>
    <name evidence="1" type="primary">JC032</name>
    <name evidence="2" type="synonym">JC108</name>
</gene>
<evidence type="ECO:0000313" key="2">
    <source>
        <dbReference type="EMBL" id="BAK19022.1"/>
    </source>
</evidence>
<keyword evidence="1" id="KW-0934">Plastid</keyword>
<protein>
    <submittedName>
        <fullName evidence="1">Uncharacterized protein</fullName>
    </submittedName>
</protein>
<geneLocation type="chloroplast" evidence="1"/>
<evidence type="ECO:0000313" key="1">
    <source>
        <dbReference type="EMBL" id="BAK18963.1"/>
    </source>
</evidence>
<dbReference type="RefSeq" id="YP_004376656.1">
    <property type="nucleotide sequence ID" value="NC_015403.1"/>
</dbReference>
<sequence>MKIINISISEELECIDIENGTVDVSVELSDGYTYKLRFATPKYIEFLIDKEKMDYYRPSYPFNFVSKLTREVIEQGVKDLLKYDAYWLKVYHFAGSLGMIDKSTFDKLKTNHSKEKLNDLDD</sequence>
<accession>F3Y7B8</accession>
<name>F3Y7B8_FISSO</name>
<dbReference type="GeneID" id="10446671"/>
<dbReference type="RefSeq" id="YP_004376597.1">
    <property type="nucleotide sequence ID" value="NC_015403.1"/>
</dbReference>
<dbReference type="EMBL" id="AP011960">
    <property type="protein sequence ID" value="BAK19022.1"/>
    <property type="molecule type" value="Genomic_DNA"/>
</dbReference>
<proteinExistence type="predicted"/>